<evidence type="ECO:0000256" key="2">
    <source>
        <dbReference type="ARBA" id="ARBA00023015"/>
    </source>
</evidence>
<dbReference type="SMART" id="SM00448">
    <property type="entry name" value="REC"/>
    <property type="match status" value="1"/>
</dbReference>
<evidence type="ECO:0000256" key="5">
    <source>
        <dbReference type="PROSITE-ProRule" id="PRU00169"/>
    </source>
</evidence>
<keyword evidence="9" id="KW-1185">Reference proteome</keyword>
<dbReference type="PANTHER" id="PTHR43214">
    <property type="entry name" value="TWO-COMPONENT RESPONSE REGULATOR"/>
    <property type="match status" value="1"/>
</dbReference>
<reference evidence="9" key="1">
    <citation type="submission" date="2018-05" db="EMBL/GenBank/DDBJ databases">
        <authorList>
            <person name="Klenk H.-P."/>
            <person name="Huntemann M."/>
            <person name="Clum A."/>
            <person name="Pillay M."/>
            <person name="Palaniappan K."/>
            <person name="Varghese N."/>
            <person name="Mikhailova N."/>
            <person name="Stamatis D."/>
            <person name="Reddy T."/>
            <person name="Daum C."/>
            <person name="Shapiro N."/>
            <person name="Ivanova N."/>
            <person name="Kyrpides N."/>
            <person name="Woyke T."/>
        </authorList>
    </citation>
    <scope>NUCLEOTIDE SEQUENCE [LARGE SCALE GENOMIC DNA]</scope>
    <source>
        <strain evidence="9">DSM 45417</strain>
    </source>
</reference>
<dbReference type="CDD" id="cd06170">
    <property type="entry name" value="LuxR_C_like"/>
    <property type="match status" value="1"/>
</dbReference>
<dbReference type="PANTHER" id="PTHR43214:SF24">
    <property type="entry name" value="TRANSCRIPTIONAL REGULATORY PROTEIN NARL-RELATED"/>
    <property type="match status" value="1"/>
</dbReference>
<comment type="caution">
    <text evidence="8">The sequence shown here is derived from an EMBL/GenBank/DDBJ whole genome shotgun (WGS) entry which is preliminary data.</text>
</comment>
<dbReference type="Gene3D" id="3.40.50.2300">
    <property type="match status" value="1"/>
</dbReference>
<dbReference type="Pfam" id="PF00196">
    <property type="entry name" value="GerE"/>
    <property type="match status" value="1"/>
</dbReference>
<accession>A0A317QJN8</accession>
<dbReference type="AlphaFoldDB" id="A0A317QJN8"/>
<dbReference type="InterPro" id="IPR011006">
    <property type="entry name" value="CheY-like_superfamily"/>
</dbReference>
<dbReference type="PROSITE" id="PS50043">
    <property type="entry name" value="HTH_LUXR_2"/>
    <property type="match status" value="1"/>
</dbReference>
<evidence type="ECO:0000259" key="6">
    <source>
        <dbReference type="PROSITE" id="PS50043"/>
    </source>
</evidence>
<dbReference type="PROSITE" id="PS50110">
    <property type="entry name" value="RESPONSE_REGULATORY"/>
    <property type="match status" value="1"/>
</dbReference>
<dbReference type="InterPro" id="IPR058245">
    <property type="entry name" value="NreC/VraR/RcsB-like_REC"/>
</dbReference>
<dbReference type="InterPro" id="IPR001789">
    <property type="entry name" value="Sig_transdc_resp-reg_receiver"/>
</dbReference>
<keyword evidence="4" id="KW-0804">Transcription</keyword>
<dbReference type="Proteomes" id="UP000246661">
    <property type="component" value="Unassembled WGS sequence"/>
</dbReference>
<dbReference type="PRINTS" id="PR00038">
    <property type="entry name" value="HTHLUXR"/>
</dbReference>
<dbReference type="CDD" id="cd17535">
    <property type="entry name" value="REC_NarL-like"/>
    <property type="match status" value="1"/>
</dbReference>
<keyword evidence="1 5" id="KW-0597">Phosphoprotein</keyword>
<proteinExistence type="predicted"/>
<organism evidence="8 9">
    <name type="scientific">Geodermatophilus normandii</name>
    <dbReference type="NCBI Taxonomy" id="1137989"/>
    <lineage>
        <taxon>Bacteria</taxon>
        <taxon>Bacillati</taxon>
        <taxon>Actinomycetota</taxon>
        <taxon>Actinomycetes</taxon>
        <taxon>Geodermatophilales</taxon>
        <taxon>Geodermatophilaceae</taxon>
        <taxon>Geodermatophilus</taxon>
    </lineage>
</organism>
<dbReference type="InterPro" id="IPR039420">
    <property type="entry name" value="WalR-like"/>
</dbReference>
<dbReference type="PROSITE" id="PS00622">
    <property type="entry name" value="HTH_LUXR_1"/>
    <property type="match status" value="1"/>
</dbReference>
<evidence type="ECO:0000256" key="3">
    <source>
        <dbReference type="ARBA" id="ARBA00023125"/>
    </source>
</evidence>
<protein>
    <submittedName>
        <fullName evidence="8">LuxR family two component transcriptional regulator</fullName>
    </submittedName>
</protein>
<evidence type="ECO:0000256" key="4">
    <source>
        <dbReference type="ARBA" id="ARBA00023163"/>
    </source>
</evidence>
<dbReference type="Pfam" id="PF00072">
    <property type="entry name" value="Response_reg"/>
    <property type="match status" value="1"/>
</dbReference>
<evidence type="ECO:0000313" key="8">
    <source>
        <dbReference type="EMBL" id="PWW22445.1"/>
    </source>
</evidence>
<evidence type="ECO:0000259" key="7">
    <source>
        <dbReference type="PROSITE" id="PS50110"/>
    </source>
</evidence>
<name>A0A317QJN8_9ACTN</name>
<keyword evidence="3" id="KW-0238">DNA-binding</keyword>
<dbReference type="InterPro" id="IPR000792">
    <property type="entry name" value="Tscrpt_reg_LuxR_C"/>
</dbReference>
<dbReference type="GO" id="GO:0003677">
    <property type="term" value="F:DNA binding"/>
    <property type="evidence" value="ECO:0007669"/>
    <property type="project" value="UniProtKB-KW"/>
</dbReference>
<dbReference type="SUPFAM" id="SSF52172">
    <property type="entry name" value="CheY-like"/>
    <property type="match status" value="1"/>
</dbReference>
<dbReference type="GO" id="GO:0000160">
    <property type="term" value="P:phosphorelay signal transduction system"/>
    <property type="evidence" value="ECO:0007669"/>
    <property type="project" value="InterPro"/>
</dbReference>
<dbReference type="GO" id="GO:0006355">
    <property type="term" value="P:regulation of DNA-templated transcription"/>
    <property type="evidence" value="ECO:0007669"/>
    <property type="project" value="InterPro"/>
</dbReference>
<keyword evidence="2" id="KW-0805">Transcription regulation</keyword>
<evidence type="ECO:0000256" key="1">
    <source>
        <dbReference type="ARBA" id="ARBA00022553"/>
    </source>
</evidence>
<dbReference type="SMART" id="SM00421">
    <property type="entry name" value="HTH_LUXR"/>
    <property type="match status" value="1"/>
</dbReference>
<feature type="domain" description="HTH luxR-type" evidence="6">
    <location>
        <begin position="152"/>
        <end position="217"/>
    </location>
</feature>
<evidence type="ECO:0000313" key="9">
    <source>
        <dbReference type="Proteomes" id="UP000246661"/>
    </source>
</evidence>
<feature type="modified residue" description="4-aspartylphosphate" evidence="5">
    <location>
        <position position="58"/>
    </location>
</feature>
<dbReference type="EMBL" id="QGTX01000001">
    <property type="protein sequence ID" value="PWW22445.1"/>
    <property type="molecule type" value="Genomic_DNA"/>
</dbReference>
<sequence length="225" mass="23700">MTAVQPLRVVVADDHALVRSGITGLLEAGDVEVVGEAADGVEAVEVALRLRPDVVVMDVRMPRLDGIEATRRLRRDPGGPQVLVLTTFDLDEYVFRALEAGAAGFLLKDAPPGRLVEAVRTVADGDALLAPAVTRRLVERHLSAPAPAPATGPDPAADLSPREREVWLLVAQGLSNAEIAGTLVVTEATVKAHVTRLLAKLGVRDRVQAVVRAYESGLVRPGGAG</sequence>
<gene>
    <name evidence="8" type="ORF">JD79_01598</name>
</gene>
<feature type="domain" description="Response regulatory" evidence="7">
    <location>
        <begin position="8"/>
        <end position="123"/>
    </location>
</feature>